<protein>
    <recommendedName>
        <fullName evidence="5">BTB domain-containing protein</fullName>
    </recommendedName>
</protein>
<dbReference type="Gene3D" id="3.30.710.10">
    <property type="entry name" value="Potassium Channel Kv1.1, Chain A"/>
    <property type="match status" value="3"/>
</dbReference>
<proteinExistence type="predicted"/>
<evidence type="ECO:0000313" key="3">
    <source>
        <dbReference type="EMBL" id="OXU19459.1"/>
    </source>
</evidence>
<evidence type="ECO:0000259" key="1">
    <source>
        <dbReference type="PROSITE" id="PS50097"/>
    </source>
</evidence>
<dbReference type="InterPro" id="IPR000210">
    <property type="entry name" value="BTB/POZ_dom"/>
</dbReference>
<dbReference type="CDD" id="cd14733">
    <property type="entry name" value="BACK"/>
    <property type="match status" value="1"/>
</dbReference>
<evidence type="ECO:0008006" key="5">
    <source>
        <dbReference type="Google" id="ProtNLM"/>
    </source>
</evidence>
<evidence type="ECO:0000259" key="2">
    <source>
        <dbReference type="PROSITE" id="PS50144"/>
    </source>
</evidence>
<dbReference type="SUPFAM" id="SSF49599">
    <property type="entry name" value="TRAF domain-like"/>
    <property type="match status" value="3"/>
</dbReference>
<evidence type="ECO:0000313" key="4">
    <source>
        <dbReference type="Proteomes" id="UP000215335"/>
    </source>
</evidence>
<dbReference type="SUPFAM" id="SSF54695">
    <property type="entry name" value="POZ domain"/>
    <property type="match status" value="3"/>
</dbReference>
<dbReference type="PROSITE" id="PS50144">
    <property type="entry name" value="MATH"/>
    <property type="match status" value="2"/>
</dbReference>
<name>A0A232EM73_9HYME</name>
<dbReference type="Pfam" id="PF00651">
    <property type="entry name" value="BTB"/>
    <property type="match status" value="3"/>
</dbReference>
<dbReference type="Gene3D" id="1.25.40.420">
    <property type="match status" value="3"/>
</dbReference>
<dbReference type="Proteomes" id="UP000215335">
    <property type="component" value="Unassembled WGS sequence"/>
</dbReference>
<dbReference type="GO" id="GO:0030163">
    <property type="term" value="P:protein catabolic process"/>
    <property type="evidence" value="ECO:0007669"/>
    <property type="project" value="UniProtKB-ARBA"/>
</dbReference>
<gene>
    <name evidence="3" type="ORF">TSAR_007612</name>
</gene>
<dbReference type="PROSITE" id="PS50097">
    <property type="entry name" value="BTB"/>
    <property type="match status" value="3"/>
</dbReference>
<accession>A0A232EM73</accession>
<dbReference type="Pfam" id="PF22486">
    <property type="entry name" value="MATH_2"/>
    <property type="match status" value="2"/>
</dbReference>
<dbReference type="SMART" id="SM00225">
    <property type="entry name" value="BTB"/>
    <property type="match status" value="3"/>
</dbReference>
<reference evidence="3 4" key="1">
    <citation type="journal article" date="2017" name="Curr. Biol.">
        <title>The Evolution of Venom by Co-option of Single-Copy Genes.</title>
        <authorList>
            <person name="Martinson E.O."/>
            <person name="Mrinalini"/>
            <person name="Kelkar Y.D."/>
            <person name="Chang C.H."/>
            <person name="Werren J.H."/>
        </authorList>
    </citation>
    <scope>NUCLEOTIDE SEQUENCE [LARGE SCALE GENOMIC DNA]</scope>
    <source>
        <strain evidence="3 4">Alberta</strain>
        <tissue evidence="3">Whole body</tissue>
    </source>
</reference>
<dbReference type="InterPro" id="IPR008974">
    <property type="entry name" value="TRAF-like"/>
</dbReference>
<dbReference type="FunFam" id="3.30.710.10:FF:000159">
    <property type="entry name" value="Speckle-type POZ protein B"/>
    <property type="match status" value="1"/>
</dbReference>
<dbReference type="PANTHER" id="PTHR24413">
    <property type="entry name" value="SPECKLE-TYPE POZ PROTEIN"/>
    <property type="match status" value="1"/>
</dbReference>
<dbReference type="AlphaFoldDB" id="A0A232EM73"/>
<feature type="domain" description="BTB" evidence="1">
    <location>
        <begin position="592"/>
        <end position="660"/>
    </location>
</feature>
<keyword evidence="4" id="KW-1185">Reference proteome</keyword>
<comment type="caution">
    <text evidence="3">The sequence shown here is derived from an EMBL/GenBank/DDBJ whole genome shotgun (WGS) entry which is preliminary data.</text>
</comment>
<dbReference type="Gene3D" id="2.60.210.10">
    <property type="entry name" value="Apoptosis, Tumor Necrosis Factor Receptor Associated Protein 2, Chain A"/>
    <property type="match status" value="3"/>
</dbReference>
<dbReference type="InterPro" id="IPR011333">
    <property type="entry name" value="SKP1/BTB/POZ_sf"/>
</dbReference>
<feature type="domain" description="BTB" evidence="1">
    <location>
        <begin position="227"/>
        <end position="294"/>
    </location>
</feature>
<sequence length="1125" mass="129900">MALGGGLGGVSRSRIKTTSHQNTKGLVKISRRYFVHIVSITKMPIVGRIDCEIQTYKYTWQFDDFKLRHLEPGEKLRSPKFEATFNGKEFEWQTRLSLSEVKGSESVTIALYTFSTNVITANVSFGFVDTDNKVVQFMSTNKQRHDIRHKSEAIWAIPDFTHKSFVSRDNNLIHGFSKVIIECEIHVYATCAKEREKKELMEIEQDNVLRFEEFDKYEHLLNNDAFSDVSFIVEGKIFKAHKCILAKSSPVFAAMFQHEMREKRENVVRINDMRYNVFVEMLRFVYAGKISLYNYGVKSTSEELLFAADKYSIDGLKEKCVKLICDDLCIDNAVDILMLANRHEVQYLKFRAMKLIVLHSYELNKIPYFELLISTPNILYEVCHAIASHGNHNVVGNVVSDIDAGNKTYNYKWIITEDNFHANYSTHYNNTRVRSPKFTTTIDYYKFEWQLSLYPEGIGRGNKEDLNISLYNYSNCIVTAAVSFSIINTKGRVIRKRTINMATYNTQLVSEANWRVEKFIERSFINENENEIFYNGFLTIQCEIIIYETCAVELLKEGNMEHSDQEDDLSVNEERLEQLDKYETIMNDDIFSDILFIVEGKTLRAHRCILAKSCIVFAAQFKCEIRKNQESKILVIQNIRYKVFVEMLRFVYTGKINIEINNANVKSIVSDLSVTAGVYCVNGLKRMCVKLMFEYLRIDNAVEIVKLAERHQEKSLKIRAMQVIVCNLNVIDKITDFNTLTETPNILCEICHCLAKIKIVFVKFETVEMVTNSHDAVGKINSELQSYKYTWAVDYLDFNFKKSGEKMRSPKFKATVDATAFEWQLWLYPKGVKGYHGKSVSIALYNFSKNVVTATTSFGFVNDENKVIGTKITEKKTYNTQNDAEAMWGFYDFVDTSFVSNRENGLLHNSLKIVIECEIKIYASGDKERANQEDCVREEEKTQRLEEFDRYENLLDSSAFSDVSFMVEGKILHAHKCILVKSSPVFSAMFNNEMREKQERMIEIEDIKYSAIAEMLRFIYCGKINLEIDNTELSIGDLLFVAHKYDIDGLKDKCEKLMGKNLSNDKVVDILKLADRHNASNLKSKAIKFIVSRSSNVLKIPNFKTLTNTPDLLCEVCLAIAYKKK</sequence>
<feature type="domain" description="BTB" evidence="1">
    <location>
        <begin position="961"/>
        <end position="1028"/>
    </location>
</feature>
<feature type="domain" description="MATH" evidence="2">
    <location>
        <begin position="408"/>
        <end position="544"/>
    </location>
</feature>
<organism evidence="3 4">
    <name type="scientific">Trichomalopsis sarcophagae</name>
    <dbReference type="NCBI Taxonomy" id="543379"/>
    <lineage>
        <taxon>Eukaryota</taxon>
        <taxon>Metazoa</taxon>
        <taxon>Ecdysozoa</taxon>
        <taxon>Arthropoda</taxon>
        <taxon>Hexapoda</taxon>
        <taxon>Insecta</taxon>
        <taxon>Pterygota</taxon>
        <taxon>Neoptera</taxon>
        <taxon>Endopterygota</taxon>
        <taxon>Hymenoptera</taxon>
        <taxon>Apocrita</taxon>
        <taxon>Proctotrupomorpha</taxon>
        <taxon>Chalcidoidea</taxon>
        <taxon>Pteromalidae</taxon>
        <taxon>Pteromalinae</taxon>
        <taxon>Trichomalopsis</taxon>
    </lineage>
</organism>
<dbReference type="EMBL" id="NNAY01003407">
    <property type="protein sequence ID" value="OXU19459.1"/>
    <property type="molecule type" value="Genomic_DNA"/>
</dbReference>
<feature type="domain" description="MATH" evidence="2">
    <location>
        <begin position="786"/>
        <end position="917"/>
    </location>
</feature>
<dbReference type="InterPro" id="IPR002083">
    <property type="entry name" value="MATH/TRAF_dom"/>
</dbReference>
<dbReference type="STRING" id="543379.A0A232EM73"/>